<dbReference type="SUPFAM" id="SSF55729">
    <property type="entry name" value="Acyl-CoA N-acyltransferases (Nat)"/>
    <property type="match status" value="1"/>
</dbReference>
<sequence length="182" mass="20589">MTKPIQPNAAGIPQEENGEWLWMSRTADGLDREAFLSVFKESTLENLPGFYPGLPQPEALRRYETEFWNYICGDFQKEGGILAILGDAGGYRASVRLYPQGENTYYIEALETRPDSRRMGYGKRLYRRVIARLEAAEGEICLRADTGRNNRASIAAHLSAGFRLAPEAPEHPGRVNFIYQTR</sequence>
<reference evidence="2" key="2">
    <citation type="journal article" date="2021" name="PeerJ">
        <title>Extensive microbial diversity within the chicken gut microbiome revealed by metagenomics and culture.</title>
        <authorList>
            <person name="Gilroy R."/>
            <person name="Ravi A."/>
            <person name="Getino M."/>
            <person name="Pursley I."/>
            <person name="Horton D.L."/>
            <person name="Alikhan N.F."/>
            <person name="Baker D."/>
            <person name="Gharbi K."/>
            <person name="Hall N."/>
            <person name="Watson M."/>
            <person name="Adriaenssens E.M."/>
            <person name="Foster-Nyarko E."/>
            <person name="Jarju S."/>
            <person name="Secka A."/>
            <person name="Antonio M."/>
            <person name="Oren A."/>
            <person name="Chaudhuri R.R."/>
            <person name="La Ragione R."/>
            <person name="Hildebrand F."/>
            <person name="Pallen M.J."/>
        </authorList>
    </citation>
    <scope>NUCLEOTIDE SEQUENCE</scope>
    <source>
        <strain evidence="2">CHK189-12415</strain>
    </source>
</reference>
<evidence type="ECO:0000313" key="2">
    <source>
        <dbReference type="EMBL" id="HIR60795.1"/>
    </source>
</evidence>
<dbReference type="InterPro" id="IPR016181">
    <property type="entry name" value="Acyl_CoA_acyltransferase"/>
</dbReference>
<dbReference type="Proteomes" id="UP000824241">
    <property type="component" value="Unassembled WGS sequence"/>
</dbReference>
<dbReference type="AlphaFoldDB" id="A0A9D1DX50"/>
<dbReference type="CDD" id="cd04301">
    <property type="entry name" value="NAT_SF"/>
    <property type="match status" value="1"/>
</dbReference>
<organism evidence="2 3">
    <name type="scientific">Candidatus Faecivivens stercoravium</name>
    <dbReference type="NCBI Taxonomy" id="2840803"/>
    <lineage>
        <taxon>Bacteria</taxon>
        <taxon>Bacillati</taxon>
        <taxon>Bacillota</taxon>
        <taxon>Clostridia</taxon>
        <taxon>Eubacteriales</taxon>
        <taxon>Oscillospiraceae</taxon>
        <taxon>Oscillospiraceae incertae sedis</taxon>
        <taxon>Candidatus Faecivivens</taxon>
    </lineage>
</organism>
<feature type="domain" description="N-acetyltransferase" evidence="1">
    <location>
        <begin position="37"/>
        <end position="182"/>
    </location>
</feature>
<evidence type="ECO:0000259" key="1">
    <source>
        <dbReference type="PROSITE" id="PS51186"/>
    </source>
</evidence>
<name>A0A9D1DX50_9FIRM</name>
<proteinExistence type="predicted"/>
<dbReference type="GO" id="GO:0016747">
    <property type="term" value="F:acyltransferase activity, transferring groups other than amino-acyl groups"/>
    <property type="evidence" value="ECO:0007669"/>
    <property type="project" value="InterPro"/>
</dbReference>
<reference evidence="2" key="1">
    <citation type="submission" date="2020-10" db="EMBL/GenBank/DDBJ databases">
        <authorList>
            <person name="Gilroy R."/>
        </authorList>
    </citation>
    <scope>NUCLEOTIDE SEQUENCE</scope>
    <source>
        <strain evidence="2">CHK189-12415</strain>
    </source>
</reference>
<evidence type="ECO:0000313" key="3">
    <source>
        <dbReference type="Proteomes" id="UP000824241"/>
    </source>
</evidence>
<dbReference type="Pfam" id="PF00583">
    <property type="entry name" value="Acetyltransf_1"/>
    <property type="match status" value="1"/>
</dbReference>
<dbReference type="InterPro" id="IPR000182">
    <property type="entry name" value="GNAT_dom"/>
</dbReference>
<comment type="caution">
    <text evidence="2">The sequence shown here is derived from an EMBL/GenBank/DDBJ whole genome shotgun (WGS) entry which is preliminary data.</text>
</comment>
<dbReference type="PROSITE" id="PS51186">
    <property type="entry name" value="GNAT"/>
    <property type="match status" value="1"/>
</dbReference>
<dbReference type="EMBL" id="DVHA01000142">
    <property type="protein sequence ID" value="HIR60795.1"/>
    <property type="molecule type" value="Genomic_DNA"/>
</dbReference>
<protein>
    <submittedName>
        <fullName evidence="2">GNAT family N-acetyltransferase</fullName>
    </submittedName>
</protein>
<accession>A0A9D1DX50</accession>
<dbReference type="Gene3D" id="3.40.630.30">
    <property type="match status" value="1"/>
</dbReference>
<gene>
    <name evidence="2" type="ORF">IAB37_04395</name>
</gene>